<evidence type="ECO:0000259" key="2">
    <source>
        <dbReference type="Pfam" id="PF03445"/>
    </source>
</evidence>
<evidence type="ECO:0000256" key="1">
    <source>
        <dbReference type="PROSITE-ProRule" id="PRU00339"/>
    </source>
</evidence>
<accession>A0A8K0EJN1</accession>
<evidence type="ECO:0000313" key="4">
    <source>
        <dbReference type="Proteomes" id="UP000838412"/>
    </source>
</evidence>
<organism evidence="3 4">
    <name type="scientific">Branchiostoma lanceolatum</name>
    <name type="common">Common lancelet</name>
    <name type="synonym">Amphioxus lanceolatum</name>
    <dbReference type="NCBI Taxonomy" id="7740"/>
    <lineage>
        <taxon>Eukaryota</taxon>
        <taxon>Metazoa</taxon>
        <taxon>Chordata</taxon>
        <taxon>Cephalochordata</taxon>
        <taxon>Leptocardii</taxon>
        <taxon>Amphioxiformes</taxon>
        <taxon>Branchiostomatidae</taxon>
        <taxon>Branchiostoma</taxon>
    </lineage>
</organism>
<feature type="repeat" description="TPR" evidence="1">
    <location>
        <begin position="1366"/>
        <end position="1399"/>
    </location>
</feature>
<dbReference type="SMART" id="SM00028">
    <property type="entry name" value="TPR"/>
    <property type="match status" value="18"/>
</dbReference>
<feature type="repeat" description="TPR" evidence="1">
    <location>
        <begin position="1454"/>
        <end position="1487"/>
    </location>
</feature>
<dbReference type="PROSITE" id="PS50005">
    <property type="entry name" value="TPR"/>
    <property type="match status" value="6"/>
</dbReference>
<dbReference type="InterPro" id="IPR019734">
    <property type="entry name" value="TPR_rpt"/>
</dbReference>
<dbReference type="PROSITE" id="PS50293">
    <property type="entry name" value="TPR_REGION"/>
    <property type="match status" value="1"/>
</dbReference>
<dbReference type="GO" id="GO:0008773">
    <property type="term" value="F:[protein-PII] uridylyltransferase activity"/>
    <property type="evidence" value="ECO:0007669"/>
    <property type="project" value="InterPro"/>
</dbReference>
<feature type="repeat" description="TPR" evidence="1">
    <location>
        <begin position="1142"/>
        <end position="1175"/>
    </location>
</feature>
<name>A0A8K0EJN1_BRALA</name>
<dbReference type="OrthoDB" id="626167at2759"/>
<dbReference type="Pfam" id="PF13374">
    <property type="entry name" value="TPR_10"/>
    <property type="match status" value="1"/>
</dbReference>
<gene>
    <name evidence="3" type="primary">TTC28</name>
    <name evidence="3" type="ORF">BLAG_LOCUS11689</name>
</gene>
<dbReference type="InterPro" id="IPR011990">
    <property type="entry name" value="TPR-like_helical_dom_sf"/>
</dbReference>
<dbReference type="EMBL" id="OV696703">
    <property type="protein sequence ID" value="CAH1251231.1"/>
    <property type="molecule type" value="Genomic_DNA"/>
</dbReference>
<dbReference type="Pfam" id="PF03445">
    <property type="entry name" value="DUF294"/>
    <property type="match status" value="1"/>
</dbReference>
<keyword evidence="1" id="KW-0802">TPR repeat</keyword>
<evidence type="ECO:0000313" key="3">
    <source>
        <dbReference type="EMBL" id="CAH1251231.1"/>
    </source>
</evidence>
<proteinExistence type="predicted"/>
<dbReference type="PANTHER" id="PTHR19959:SF119">
    <property type="entry name" value="FUNGAL LIPASE-LIKE DOMAIN-CONTAINING PROTEIN"/>
    <property type="match status" value="1"/>
</dbReference>
<feature type="repeat" description="TPR" evidence="1">
    <location>
        <begin position="1278"/>
        <end position="1311"/>
    </location>
</feature>
<feature type="repeat" description="TPR" evidence="1">
    <location>
        <begin position="878"/>
        <end position="911"/>
    </location>
</feature>
<dbReference type="PANTHER" id="PTHR19959">
    <property type="entry name" value="KINESIN LIGHT CHAIN"/>
    <property type="match status" value="1"/>
</dbReference>
<keyword evidence="4" id="KW-1185">Reference proteome</keyword>
<reference evidence="3" key="1">
    <citation type="submission" date="2022-01" db="EMBL/GenBank/DDBJ databases">
        <authorList>
            <person name="Braso-Vives M."/>
        </authorList>
    </citation>
    <scope>NUCLEOTIDE SEQUENCE</scope>
</reference>
<protein>
    <submittedName>
        <fullName evidence="3">TTC28 protein</fullName>
    </submittedName>
</protein>
<dbReference type="SUPFAM" id="SSF81901">
    <property type="entry name" value="HCP-like"/>
    <property type="match status" value="1"/>
</dbReference>
<dbReference type="Pfam" id="PF13424">
    <property type="entry name" value="TPR_12"/>
    <property type="match status" value="7"/>
</dbReference>
<dbReference type="InterPro" id="IPR005105">
    <property type="entry name" value="GlnD_Uridyltrans_N"/>
</dbReference>
<feature type="repeat" description="TPR" evidence="1">
    <location>
        <begin position="1541"/>
        <end position="1574"/>
    </location>
</feature>
<feature type="domain" description="Protein-PII uridylyltransferase N-terminal" evidence="2">
    <location>
        <begin position="431"/>
        <end position="516"/>
    </location>
</feature>
<dbReference type="SUPFAM" id="SSF48452">
    <property type="entry name" value="TPR-like"/>
    <property type="match status" value="2"/>
</dbReference>
<dbReference type="Proteomes" id="UP000838412">
    <property type="component" value="Chromosome 18"/>
</dbReference>
<dbReference type="Gene3D" id="1.25.40.10">
    <property type="entry name" value="Tetratricopeptide repeat domain"/>
    <property type="match status" value="7"/>
</dbReference>
<sequence>MEKPKTKLTAVVEELRELDMTFRDGSNLTVVEKGYARKLIQAVSSDNKVLKCEALKSLGDLYLHKAKIKKQKAENFHKACSLYREVLRYFKSKGERQVIQHRIRYAEKCTKLTRDQDRTKSGAGSSANVTLFVAKTLQDVEKKIKIIGSDVMPLIESYTNSFVKAIVDRDNRLKIETLKSLGDLYLEKGRVGRDEAAFTKAAGLYRAALDRCDDPDGRETLKHRIKYAEKVKGKVKKETGHTGIEIIDTWVTCSQTVRQTTRETQDETESTCQDQLQEGCRALQTGDLDTAEEHFAAALKAVHAEAQHRKEVEPLCKLSEVYLKRGMQSRDGGDFTKAAALSNAALVRARANDREGIKQTIKEITCSFIKHALSIKETMDIRNPEKHKLLLKEGRGYVEREIKRIEQQIDPYSLDDDDPKIREVEKKRAEAIKTLCETIVQQRRKFIAGLVDECIEVMGTPPCKYAMIGLGSQATGLVTPYSDLEFAILVEEETENNVRYFRNLTHFLHLKVINLGETILPAMAIKSLNDFSSDDPLDSWFYDSVTPRGFAFDGAMPHACKTPLGRGETCGLIHTPTEMTKVLTHDLTFHLKKGYHLASVLGNVCLITGEQDLVDAYSDLWTELPQRTKGALHFLQAITALSENSEMLTVPTITPSLMNVKREIYRFSTLAVSCWALLCNIQPTTIWKTIQKMHKNGVINSENAHHLMVLVSISAELRLRTYMNNRGQVENVSALSSMSTDTDIEETLKKVFYFSNSKQLMRYYNTARPLQIFISHLAMNEPIETLILFDNGIAVQAQVYESLCDYKKLKTCRELALKEALHKYGKDTAHPDIATSLCSLGASWGGLGDDRKAITYFDQSLQMRLRIHGEKTAHTDIAELFNNLGTSWINLGDHSKAVSYYEQSLQMFRSIYGEDTEHPDIAMTLHGLGAACSHIGDHRKAVSYSERSLQMKRSMYGENTPHPDIAITLSNLGGACIHIGDHRKAASYSEQSLLMNRSIYGENTAHPDIARSLSNLGTACGDLGDYRKAVSYHEQSLLMRRTIYGEDIAHSDIAKSLSNLGHAWRNLGDHRKAISYSEQSLKMWLSVYGKGTARPDIAKTLDILGAACSSLGNHRKAVSYHEQLLQMRRSIYGKNTAHPDIAKSLSNLGHAWRNLGDHRKAVSYYEQELQMHRRIHGETTAHTDIAGSLNNLGVAWNDLGDYLKAISYHEQSLQMKLQMRWSIHGETTAHPDIADSLNNLGVAWSNLCDHRKAVSYSEQSLKMWLSVYGKGTSHPDIAKTLYNLGNNWLILGEHRKAISYYEQALQMYRSIHGENTAHPDIADSLDNLGIALSIVGDPVKAVSYHEQAIKMRRKIHGEDNAHPDIAKSLDNLGVSWNDIGDHRKAVSYHEQALQMRREIHGEDTAHPEIAKSLHNLGRAWNDIGDHRKAVSYHEQSLQMRLGIYGETTAQQDIAASLHNLGGAWSNLGDHRKAASYFKKSLQMTHSIYGANTAHPDIDHLNNLGIVCSKLGDHRRAVSYFEQSLQMGRSIHGEDTPHSVTAVSLYNLGVAWGKLGDHRKAVSYHEQALQMRQSIHGENTAHPDIVESLEQLCHAWRSLGDDEQAGNYFRQSVQMNFKLMMNKISQGTVETPEECCVC</sequence>